<dbReference type="SFLD" id="SFLDG01203">
    <property type="entry name" value="Prostaglandin_E_synthase_like1"/>
    <property type="match status" value="1"/>
</dbReference>
<gene>
    <name evidence="21" type="ORF">CHLRE_07g319100v5</name>
</gene>
<feature type="domain" description="GST N-terminal" evidence="20">
    <location>
        <begin position="97"/>
        <end position="173"/>
    </location>
</feature>
<dbReference type="Proteomes" id="UP000006906">
    <property type="component" value="Chromosome 7"/>
</dbReference>
<dbReference type="ExpressionAtlas" id="A0A2K3DIW8">
    <property type="expression patterns" value="baseline"/>
</dbReference>
<evidence type="ECO:0000256" key="8">
    <source>
        <dbReference type="ARBA" id="ARBA00022692"/>
    </source>
</evidence>
<reference evidence="21 22" key="1">
    <citation type="journal article" date="2007" name="Science">
        <title>The Chlamydomonas genome reveals the evolution of key animal and plant functions.</title>
        <authorList>
            <person name="Merchant S.S."/>
            <person name="Prochnik S.E."/>
            <person name="Vallon O."/>
            <person name="Harris E.H."/>
            <person name="Karpowicz S.J."/>
            <person name="Witman G.B."/>
            <person name="Terry A."/>
            <person name="Salamov A."/>
            <person name="Fritz-Laylin L.K."/>
            <person name="Marechal-Drouard L."/>
            <person name="Marshall W.F."/>
            <person name="Qu L.H."/>
            <person name="Nelson D.R."/>
            <person name="Sanderfoot A.A."/>
            <person name="Spalding M.H."/>
            <person name="Kapitonov V.V."/>
            <person name="Ren Q."/>
            <person name="Ferris P."/>
            <person name="Lindquist E."/>
            <person name="Shapiro H."/>
            <person name="Lucas S.M."/>
            <person name="Grimwood J."/>
            <person name="Schmutz J."/>
            <person name="Cardol P."/>
            <person name="Cerutti H."/>
            <person name="Chanfreau G."/>
            <person name="Chen C.L."/>
            <person name="Cognat V."/>
            <person name="Croft M.T."/>
            <person name="Dent R."/>
            <person name="Dutcher S."/>
            <person name="Fernandez E."/>
            <person name="Fukuzawa H."/>
            <person name="Gonzalez-Ballester D."/>
            <person name="Gonzalez-Halphen D."/>
            <person name="Hallmann A."/>
            <person name="Hanikenne M."/>
            <person name="Hippler M."/>
            <person name="Inwood W."/>
            <person name="Jabbari K."/>
            <person name="Kalanon M."/>
            <person name="Kuras R."/>
            <person name="Lefebvre P.A."/>
            <person name="Lemaire S.D."/>
            <person name="Lobanov A.V."/>
            <person name="Lohr M."/>
            <person name="Manuell A."/>
            <person name="Meier I."/>
            <person name="Mets L."/>
            <person name="Mittag M."/>
            <person name="Mittelmeier T."/>
            <person name="Moroney J.V."/>
            <person name="Moseley J."/>
            <person name="Napoli C."/>
            <person name="Nedelcu A.M."/>
            <person name="Niyogi K."/>
            <person name="Novoselov S.V."/>
            <person name="Paulsen I.T."/>
            <person name="Pazour G."/>
            <person name="Purton S."/>
            <person name="Ral J.P."/>
            <person name="Riano-Pachon D.M."/>
            <person name="Riekhof W."/>
            <person name="Rymarquis L."/>
            <person name="Schroda M."/>
            <person name="Stern D."/>
            <person name="Umen J."/>
            <person name="Willows R."/>
            <person name="Wilson N."/>
            <person name="Zimmer S.L."/>
            <person name="Allmer J."/>
            <person name="Balk J."/>
            <person name="Bisova K."/>
            <person name="Chen C.J."/>
            <person name="Elias M."/>
            <person name="Gendler K."/>
            <person name="Hauser C."/>
            <person name="Lamb M.R."/>
            <person name="Ledford H."/>
            <person name="Long J.C."/>
            <person name="Minagawa J."/>
            <person name="Page M.D."/>
            <person name="Pan J."/>
            <person name="Pootakham W."/>
            <person name="Roje S."/>
            <person name="Rose A."/>
            <person name="Stahlberg E."/>
            <person name="Terauchi A.M."/>
            <person name="Yang P."/>
            <person name="Ball S."/>
            <person name="Bowler C."/>
            <person name="Dieckmann C.L."/>
            <person name="Gladyshev V.N."/>
            <person name="Green P."/>
            <person name="Jorgensen R."/>
            <person name="Mayfield S."/>
            <person name="Mueller-Roeber B."/>
            <person name="Rajamani S."/>
            <person name="Sayre R.T."/>
            <person name="Brokstein P."/>
            <person name="Dubchak I."/>
            <person name="Goodstein D."/>
            <person name="Hornick L."/>
            <person name="Huang Y.W."/>
            <person name="Jhaveri J."/>
            <person name="Luo Y."/>
            <person name="Martinez D."/>
            <person name="Ngau W.C."/>
            <person name="Otillar B."/>
            <person name="Poliakov A."/>
            <person name="Porter A."/>
            <person name="Szajkowski L."/>
            <person name="Werner G."/>
            <person name="Zhou K."/>
            <person name="Grigoriev I.V."/>
            <person name="Rokhsar D.S."/>
            <person name="Grossman A.R."/>
        </authorList>
    </citation>
    <scope>NUCLEOTIDE SEQUENCE [LARGE SCALE GENOMIC DNA]</scope>
    <source>
        <strain evidence="22">CC-503</strain>
    </source>
</reference>
<dbReference type="Gramene" id="PNW80477">
    <property type="protein sequence ID" value="PNW80477"/>
    <property type="gene ID" value="CHLRE_07g319100v5"/>
</dbReference>
<evidence type="ECO:0000259" key="20">
    <source>
        <dbReference type="PROSITE" id="PS50404"/>
    </source>
</evidence>
<feature type="compositionally biased region" description="Low complexity" evidence="19">
    <location>
        <begin position="216"/>
        <end position="233"/>
    </location>
</feature>
<dbReference type="SUPFAM" id="SSF52833">
    <property type="entry name" value="Thioredoxin-like"/>
    <property type="match status" value="1"/>
</dbReference>
<evidence type="ECO:0000256" key="15">
    <source>
        <dbReference type="ARBA" id="ARBA00023930"/>
    </source>
</evidence>
<evidence type="ECO:0000256" key="12">
    <source>
        <dbReference type="ARBA" id="ARBA00023136"/>
    </source>
</evidence>
<dbReference type="SUPFAM" id="SSF47616">
    <property type="entry name" value="GST C-terminal domain-like"/>
    <property type="match status" value="1"/>
</dbReference>
<evidence type="ECO:0000256" key="2">
    <source>
        <dbReference type="ARBA" id="ARBA00007409"/>
    </source>
</evidence>
<keyword evidence="5" id="KW-0644">Prostaglandin metabolism</keyword>
<evidence type="ECO:0000256" key="11">
    <source>
        <dbReference type="ARBA" id="ARBA00023098"/>
    </source>
</evidence>
<dbReference type="STRING" id="3055.A0A2K3DIW8"/>
<sequence length="400" mass="41192">MSSAVRRLAPALLFQAAQTRAAGLQPAASARFLAIGPTDQPHTNSNGGRPGILAAAAALLGAGAVTVGATVAADASTPVAAASDPYARPAAARPLPDHVTLYQYEVCPYCCKVRAMLDYYKLPYTVIEVNPLTKGELAWSTYKKVPVVKLGEEVVVDSSAIMSRLAVDVAAAGRDPMAAAAAAATAAPAKAAAAPAAAKAAGGGGWFGSSSSSSSSGSDAGAGAKDQAAASSSSGGGGADAVSEEVRWRKWVDEKLVKILTANIYRNWDESVDTFKYITDQTGWSWGTREVARWAGAVMMWQIGKRMPAKYGIEGDLRVALYDTANDFVDGALAGGKKRFAGGERPNLADLAAFGVIRAVRQTGAFRDLMANSRIAPWFAAMEEAVGGSARVATTGAKSG</sequence>
<dbReference type="InterPro" id="IPR034335">
    <property type="entry name" value="PGES2_C"/>
</dbReference>
<dbReference type="InterPro" id="IPR036249">
    <property type="entry name" value="Thioredoxin-like_sf"/>
</dbReference>
<dbReference type="InterPro" id="IPR034334">
    <property type="entry name" value="PGES2"/>
</dbReference>
<dbReference type="PaxDb" id="3055-EDP07272"/>
<protein>
    <recommendedName>
        <fullName evidence="4">Prostaglandin E synthase 2</fullName>
        <ecNumber evidence="3">5.3.99.3</ecNumber>
    </recommendedName>
    <alternativeName>
        <fullName evidence="17">Microsomal prostaglandin E synthase 2</fullName>
    </alternativeName>
</protein>
<keyword evidence="14" id="KW-0413">Isomerase</keyword>
<keyword evidence="7" id="KW-0643">Prostaglandin biosynthesis</keyword>
<keyword evidence="12" id="KW-0472">Membrane</keyword>
<dbReference type="InterPro" id="IPR004045">
    <property type="entry name" value="Glutathione_S-Trfase_N"/>
</dbReference>
<evidence type="ECO:0000313" key="21">
    <source>
        <dbReference type="EMBL" id="PNW80477.1"/>
    </source>
</evidence>
<evidence type="ECO:0000256" key="9">
    <source>
        <dbReference type="ARBA" id="ARBA00022832"/>
    </source>
</evidence>
<comment type="similarity">
    <text evidence="2">Belongs to the GST superfamily.</text>
</comment>
<dbReference type="EMBL" id="CM008968">
    <property type="protein sequence ID" value="PNW80477.1"/>
    <property type="molecule type" value="Genomic_DNA"/>
</dbReference>
<comment type="catalytic activity">
    <reaction evidence="16">
        <text>prostaglandin H2 = prostaglandin E2</text>
        <dbReference type="Rhea" id="RHEA:12893"/>
        <dbReference type="ChEBI" id="CHEBI:57405"/>
        <dbReference type="ChEBI" id="CHEBI:606564"/>
        <dbReference type="EC" id="5.3.99.3"/>
    </reaction>
    <physiologicalReaction direction="left-to-right" evidence="16">
        <dbReference type="Rhea" id="RHEA:12894"/>
    </physiologicalReaction>
</comment>
<keyword evidence="13" id="KW-0275">Fatty acid biosynthesis</keyword>
<dbReference type="SFLD" id="SFLDG01182">
    <property type="entry name" value="Prostaglandin_E_synthase_like"/>
    <property type="match status" value="1"/>
</dbReference>
<dbReference type="Pfam" id="PF13417">
    <property type="entry name" value="GST_N_3"/>
    <property type="match status" value="1"/>
</dbReference>
<evidence type="ECO:0000256" key="10">
    <source>
        <dbReference type="ARBA" id="ARBA00022989"/>
    </source>
</evidence>
<evidence type="ECO:0000256" key="1">
    <source>
        <dbReference type="ARBA" id="ARBA00004702"/>
    </source>
</evidence>
<dbReference type="InterPro" id="IPR036282">
    <property type="entry name" value="Glutathione-S-Trfase_C_sf"/>
</dbReference>
<evidence type="ECO:0000256" key="5">
    <source>
        <dbReference type="ARBA" id="ARBA00022501"/>
    </source>
</evidence>
<evidence type="ECO:0000256" key="16">
    <source>
        <dbReference type="ARBA" id="ARBA00023931"/>
    </source>
</evidence>
<dbReference type="PROSITE" id="PS51354">
    <property type="entry name" value="GLUTAREDOXIN_2"/>
    <property type="match status" value="1"/>
</dbReference>
<dbReference type="Gene3D" id="3.40.30.10">
    <property type="entry name" value="Glutaredoxin"/>
    <property type="match status" value="1"/>
</dbReference>
<dbReference type="CDD" id="cd03197">
    <property type="entry name" value="GST_C_mPGES2"/>
    <property type="match status" value="1"/>
</dbReference>
<dbReference type="EC" id="5.3.99.3" evidence="3"/>
<dbReference type="KEGG" id="cre:CHLRE_07g319100v5"/>
<evidence type="ECO:0000256" key="18">
    <source>
        <dbReference type="ARBA" id="ARBA00037847"/>
    </source>
</evidence>
<dbReference type="AlphaFoldDB" id="A0A2K3DIW8"/>
<keyword evidence="22" id="KW-1185">Reference proteome</keyword>
<comment type="subcellular location">
    <subcellularLocation>
        <location evidence="18">Endomembrane system</location>
        <topology evidence="18">Single-pass membrane protein</topology>
    </subcellularLocation>
</comment>
<evidence type="ECO:0000256" key="19">
    <source>
        <dbReference type="SAM" id="MobiDB-lite"/>
    </source>
</evidence>
<keyword evidence="11" id="KW-0443">Lipid metabolism</keyword>
<evidence type="ECO:0000256" key="4">
    <source>
        <dbReference type="ARBA" id="ARBA00019474"/>
    </source>
</evidence>
<organism evidence="21 22">
    <name type="scientific">Chlamydomonas reinhardtii</name>
    <name type="common">Chlamydomonas smithii</name>
    <dbReference type="NCBI Taxonomy" id="3055"/>
    <lineage>
        <taxon>Eukaryota</taxon>
        <taxon>Viridiplantae</taxon>
        <taxon>Chlorophyta</taxon>
        <taxon>core chlorophytes</taxon>
        <taxon>Chlorophyceae</taxon>
        <taxon>CS clade</taxon>
        <taxon>Chlamydomonadales</taxon>
        <taxon>Chlamydomonadaceae</taxon>
        <taxon>Chlamydomonas</taxon>
    </lineage>
</organism>
<proteinExistence type="inferred from homology"/>
<dbReference type="InterPro" id="IPR011767">
    <property type="entry name" value="GLR_AS"/>
</dbReference>
<evidence type="ECO:0000256" key="6">
    <source>
        <dbReference type="ARBA" id="ARBA00022516"/>
    </source>
</evidence>
<keyword evidence="10" id="KW-1133">Transmembrane helix</keyword>
<dbReference type="InParanoid" id="A0A2K3DIW8"/>
<name>A0A2K3DIW8_CHLRE</name>
<evidence type="ECO:0000256" key="3">
    <source>
        <dbReference type="ARBA" id="ARBA00012203"/>
    </source>
</evidence>
<evidence type="ECO:0000256" key="7">
    <source>
        <dbReference type="ARBA" id="ARBA00022585"/>
    </source>
</evidence>
<dbReference type="OMA" id="DYCLTEG"/>
<comment type="pathway">
    <text evidence="1">Lipid metabolism; prostaglandin biosynthesis.</text>
</comment>
<dbReference type="GO" id="GO:0050220">
    <property type="term" value="F:prostaglandin-E synthase activity"/>
    <property type="evidence" value="ECO:0007669"/>
    <property type="project" value="UniProtKB-EC"/>
</dbReference>
<dbReference type="SFLD" id="SFLDS00019">
    <property type="entry name" value="Glutathione_Transferase_(cytos"/>
    <property type="match status" value="1"/>
</dbReference>
<accession>A0A2K3DIW8</accession>
<evidence type="ECO:0000256" key="14">
    <source>
        <dbReference type="ARBA" id="ARBA00023235"/>
    </source>
</evidence>
<dbReference type="GO" id="GO:0005739">
    <property type="term" value="C:mitochondrion"/>
    <property type="evidence" value="ECO:0000318"/>
    <property type="project" value="GO_Central"/>
</dbReference>
<dbReference type="GeneID" id="5726566"/>
<feature type="region of interest" description="Disordered" evidence="19">
    <location>
        <begin position="216"/>
        <end position="240"/>
    </location>
</feature>
<evidence type="ECO:0000313" key="22">
    <source>
        <dbReference type="Proteomes" id="UP000006906"/>
    </source>
</evidence>
<dbReference type="PROSITE" id="PS50404">
    <property type="entry name" value="GST_NTER"/>
    <property type="match status" value="1"/>
</dbReference>
<evidence type="ECO:0000256" key="13">
    <source>
        <dbReference type="ARBA" id="ARBA00023160"/>
    </source>
</evidence>
<keyword evidence="6" id="KW-0444">Lipid biosynthesis</keyword>
<dbReference type="RefSeq" id="XP_042922508.1">
    <property type="nucleotide sequence ID" value="XM_043063940.1"/>
</dbReference>
<dbReference type="GO" id="GO:0012505">
    <property type="term" value="C:endomembrane system"/>
    <property type="evidence" value="ECO:0007669"/>
    <property type="project" value="UniProtKB-SubCell"/>
</dbReference>
<dbReference type="PANTHER" id="PTHR12782:SF5">
    <property type="entry name" value="PROSTAGLANDIN E SYNTHASE 2"/>
    <property type="match status" value="1"/>
</dbReference>
<evidence type="ECO:0000256" key="17">
    <source>
        <dbReference type="ARBA" id="ARBA00031041"/>
    </source>
</evidence>
<dbReference type="GO" id="GO:0001516">
    <property type="term" value="P:prostaglandin biosynthetic process"/>
    <property type="evidence" value="ECO:0007669"/>
    <property type="project" value="UniProtKB-UniPathway"/>
</dbReference>
<dbReference type="Gene3D" id="1.20.1050.10">
    <property type="match status" value="1"/>
</dbReference>
<dbReference type="InterPro" id="IPR040079">
    <property type="entry name" value="Glutathione_S-Trfase"/>
</dbReference>
<comment type="catalytic activity">
    <reaction evidence="15">
        <text>prostaglandin H2 = (12S)-hydroxy-(5Z,8E,10E)-heptadecatrienoate + malonaldehyde</text>
        <dbReference type="Rhea" id="RHEA:48644"/>
        <dbReference type="ChEBI" id="CHEBI:57405"/>
        <dbReference type="ChEBI" id="CHEBI:90694"/>
        <dbReference type="ChEBI" id="CHEBI:566274"/>
    </reaction>
    <physiologicalReaction direction="left-to-right" evidence="15">
        <dbReference type="Rhea" id="RHEA:48645"/>
    </physiologicalReaction>
</comment>
<dbReference type="UniPathway" id="UPA00662"/>
<keyword evidence="8" id="KW-0812">Transmembrane</keyword>
<dbReference type="PROSITE" id="PS00195">
    <property type="entry name" value="GLUTAREDOXIN_1"/>
    <property type="match status" value="1"/>
</dbReference>
<dbReference type="PANTHER" id="PTHR12782">
    <property type="entry name" value="MICROSOMAL PROSTAGLANDIN E SYNTHASE-2"/>
    <property type="match status" value="1"/>
</dbReference>
<dbReference type="FunCoup" id="A0A2K3DIW8">
    <property type="interactions" value="1460"/>
</dbReference>
<dbReference type="OrthoDB" id="423541at2759"/>
<keyword evidence="9" id="KW-0276">Fatty acid metabolism</keyword>